<evidence type="ECO:0000313" key="2">
    <source>
        <dbReference type="EMBL" id="KAH3858830.1"/>
    </source>
</evidence>
<sequence length="63" mass="7312">MPVMKDIGTEPTCFEADSLDDEDLEMDEMNDAYLADDTEDDPDWEPEDDSDEEYASDNEENIW</sequence>
<evidence type="ECO:0000313" key="3">
    <source>
        <dbReference type="Proteomes" id="UP000828390"/>
    </source>
</evidence>
<name>A0A9D4LHM1_DREPO</name>
<feature type="compositionally biased region" description="Acidic residues" evidence="1">
    <location>
        <begin position="17"/>
        <end position="63"/>
    </location>
</feature>
<reference evidence="2" key="2">
    <citation type="submission" date="2020-11" db="EMBL/GenBank/DDBJ databases">
        <authorList>
            <person name="McCartney M.A."/>
            <person name="Auch B."/>
            <person name="Kono T."/>
            <person name="Mallez S."/>
            <person name="Becker A."/>
            <person name="Gohl D.M."/>
            <person name="Silverstein K.A.T."/>
            <person name="Koren S."/>
            <person name="Bechman K.B."/>
            <person name="Herman A."/>
            <person name="Abrahante J.E."/>
            <person name="Garbe J."/>
        </authorList>
    </citation>
    <scope>NUCLEOTIDE SEQUENCE</scope>
    <source>
        <strain evidence="2">Duluth1</strain>
        <tissue evidence="2">Whole animal</tissue>
    </source>
</reference>
<dbReference type="Proteomes" id="UP000828390">
    <property type="component" value="Unassembled WGS sequence"/>
</dbReference>
<keyword evidence="3" id="KW-1185">Reference proteome</keyword>
<evidence type="ECO:0000256" key="1">
    <source>
        <dbReference type="SAM" id="MobiDB-lite"/>
    </source>
</evidence>
<dbReference type="EMBL" id="JAIWYP010000003">
    <property type="protein sequence ID" value="KAH3858830.1"/>
    <property type="molecule type" value="Genomic_DNA"/>
</dbReference>
<comment type="caution">
    <text evidence="2">The sequence shown here is derived from an EMBL/GenBank/DDBJ whole genome shotgun (WGS) entry which is preliminary data.</text>
</comment>
<accession>A0A9D4LHM1</accession>
<proteinExistence type="predicted"/>
<protein>
    <submittedName>
        <fullName evidence="2">Uncharacterized protein</fullName>
    </submittedName>
</protein>
<dbReference type="AlphaFoldDB" id="A0A9D4LHM1"/>
<gene>
    <name evidence="2" type="ORF">DPMN_101470</name>
</gene>
<organism evidence="2 3">
    <name type="scientific">Dreissena polymorpha</name>
    <name type="common">Zebra mussel</name>
    <name type="synonym">Mytilus polymorpha</name>
    <dbReference type="NCBI Taxonomy" id="45954"/>
    <lineage>
        <taxon>Eukaryota</taxon>
        <taxon>Metazoa</taxon>
        <taxon>Spiralia</taxon>
        <taxon>Lophotrochozoa</taxon>
        <taxon>Mollusca</taxon>
        <taxon>Bivalvia</taxon>
        <taxon>Autobranchia</taxon>
        <taxon>Heteroconchia</taxon>
        <taxon>Euheterodonta</taxon>
        <taxon>Imparidentia</taxon>
        <taxon>Neoheterodontei</taxon>
        <taxon>Myida</taxon>
        <taxon>Dreissenoidea</taxon>
        <taxon>Dreissenidae</taxon>
        <taxon>Dreissena</taxon>
    </lineage>
</organism>
<reference evidence="2" key="1">
    <citation type="journal article" date="2019" name="bioRxiv">
        <title>The Genome of the Zebra Mussel, Dreissena polymorpha: A Resource for Invasive Species Research.</title>
        <authorList>
            <person name="McCartney M.A."/>
            <person name="Auch B."/>
            <person name="Kono T."/>
            <person name="Mallez S."/>
            <person name="Zhang Y."/>
            <person name="Obille A."/>
            <person name="Becker A."/>
            <person name="Abrahante J.E."/>
            <person name="Garbe J."/>
            <person name="Badalamenti J.P."/>
            <person name="Herman A."/>
            <person name="Mangelson H."/>
            <person name="Liachko I."/>
            <person name="Sullivan S."/>
            <person name="Sone E.D."/>
            <person name="Koren S."/>
            <person name="Silverstein K.A.T."/>
            <person name="Beckman K.B."/>
            <person name="Gohl D.M."/>
        </authorList>
    </citation>
    <scope>NUCLEOTIDE SEQUENCE</scope>
    <source>
        <strain evidence="2">Duluth1</strain>
        <tissue evidence="2">Whole animal</tissue>
    </source>
</reference>
<feature type="region of interest" description="Disordered" evidence="1">
    <location>
        <begin position="1"/>
        <end position="63"/>
    </location>
</feature>